<keyword evidence="1" id="KW-0812">Transmembrane</keyword>
<protein>
    <submittedName>
        <fullName evidence="3">DUF4126 domain-containing protein</fullName>
    </submittedName>
</protein>
<name>A0ABV8DMR6_9NOCA</name>
<evidence type="ECO:0000313" key="3">
    <source>
        <dbReference type="EMBL" id="MFC3960936.1"/>
    </source>
</evidence>
<evidence type="ECO:0000313" key="4">
    <source>
        <dbReference type="Proteomes" id="UP001595696"/>
    </source>
</evidence>
<comment type="caution">
    <text evidence="3">The sequence shown here is derived from an EMBL/GenBank/DDBJ whole genome shotgun (WGS) entry which is preliminary data.</text>
</comment>
<accession>A0ABV8DMR6</accession>
<proteinExistence type="predicted"/>
<feature type="transmembrane region" description="Helical" evidence="1">
    <location>
        <begin position="80"/>
        <end position="98"/>
    </location>
</feature>
<dbReference type="EMBL" id="JBHSAX010000003">
    <property type="protein sequence ID" value="MFC3960936.1"/>
    <property type="molecule type" value="Genomic_DNA"/>
</dbReference>
<evidence type="ECO:0000256" key="1">
    <source>
        <dbReference type="SAM" id="Phobius"/>
    </source>
</evidence>
<sequence>MSSWVLPLFLGLGLAAACGFRAFLPLLMLSVAARFDLFGLDLNESFAWIGSTGALLALAVAAGTELLADLIPYVDNLLSVVGNVTGPIAGAIAAGSVFQTADPSTAAIAGIIVGAPTALAFSATQTGVRAASTAGTGGLANPVVSIVENILTFCTALLAMVLPVLIPVLLAGLLYLMWRVTRRFRQRRAAVVAAA</sequence>
<feature type="transmembrane region" description="Helical" evidence="1">
    <location>
        <begin position="150"/>
        <end position="178"/>
    </location>
</feature>
<organism evidence="3 4">
    <name type="scientific">Nocardia jiangsuensis</name>
    <dbReference type="NCBI Taxonomy" id="1691563"/>
    <lineage>
        <taxon>Bacteria</taxon>
        <taxon>Bacillati</taxon>
        <taxon>Actinomycetota</taxon>
        <taxon>Actinomycetes</taxon>
        <taxon>Mycobacteriales</taxon>
        <taxon>Nocardiaceae</taxon>
        <taxon>Nocardia</taxon>
    </lineage>
</organism>
<dbReference type="InterPro" id="IPR025196">
    <property type="entry name" value="DUF4126"/>
</dbReference>
<dbReference type="Proteomes" id="UP001595696">
    <property type="component" value="Unassembled WGS sequence"/>
</dbReference>
<gene>
    <name evidence="3" type="ORF">ACFO0B_02910</name>
</gene>
<feature type="domain" description="DUF4126" evidence="2">
    <location>
        <begin position="8"/>
        <end position="183"/>
    </location>
</feature>
<dbReference type="Pfam" id="PF13548">
    <property type="entry name" value="DUF4126"/>
    <property type="match status" value="1"/>
</dbReference>
<keyword evidence="1" id="KW-0472">Membrane</keyword>
<dbReference type="RefSeq" id="WP_378610701.1">
    <property type="nucleotide sequence ID" value="NZ_JBHSAX010000003.1"/>
</dbReference>
<evidence type="ECO:0000259" key="2">
    <source>
        <dbReference type="Pfam" id="PF13548"/>
    </source>
</evidence>
<reference evidence="4" key="1">
    <citation type="journal article" date="2019" name="Int. J. Syst. Evol. Microbiol.">
        <title>The Global Catalogue of Microorganisms (GCM) 10K type strain sequencing project: providing services to taxonomists for standard genome sequencing and annotation.</title>
        <authorList>
            <consortium name="The Broad Institute Genomics Platform"/>
            <consortium name="The Broad Institute Genome Sequencing Center for Infectious Disease"/>
            <person name="Wu L."/>
            <person name="Ma J."/>
        </authorList>
    </citation>
    <scope>NUCLEOTIDE SEQUENCE [LARGE SCALE GENOMIC DNA]</scope>
    <source>
        <strain evidence="4">CGMCC 4.7330</strain>
    </source>
</reference>
<keyword evidence="1" id="KW-1133">Transmembrane helix</keyword>
<keyword evidence="4" id="KW-1185">Reference proteome</keyword>
<feature type="transmembrane region" description="Helical" evidence="1">
    <location>
        <begin position="45"/>
        <end position="68"/>
    </location>
</feature>